<dbReference type="GO" id="GO:0016020">
    <property type="term" value="C:membrane"/>
    <property type="evidence" value="ECO:0007669"/>
    <property type="project" value="TreeGrafter"/>
</dbReference>
<reference evidence="9 10" key="1">
    <citation type="journal article" date="2018" name="Sci. Adv.">
        <title>Multi-heme cytochromes provide a pathway for survival in energy-limited environments.</title>
        <authorList>
            <person name="Deng X."/>
            <person name="Dohmae N."/>
            <person name="Nealson K.H."/>
            <person name="Hashimoto K."/>
            <person name="Okamoto A."/>
        </authorList>
    </citation>
    <scope>NUCLEOTIDE SEQUENCE [LARGE SCALE GENOMIC DNA]</scope>
    <source>
        <strain evidence="9 10">IS5</strain>
    </source>
</reference>
<dbReference type="GO" id="GO:0046872">
    <property type="term" value="F:metal ion binding"/>
    <property type="evidence" value="ECO:0007669"/>
    <property type="project" value="UniProtKB-KW"/>
</dbReference>
<dbReference type="PANTHER" id="PTHR22726">
    <property type="entry name" value="METALLOENDOPEPTIDASE OMA1"/>
    <property type="match status" value="1"/>
</dbReference>
<dbReference type="AlphaFoldDB" id="A0A2Z6B0T2"/>
<dbReference type="PANTHER" id="PTHR22726:SF1">
    <property type="entry name" value="METALLOENDOPEPTIDASE OMA1, MITOCHONDRIAL"/>
    <property type="match status" value="1"/>
</dbReference>
<dbReference type="GO" id="GO:0004222">
    <property type="term" value="F:metalloendopeptidase activity"/>
    <property type="evidence" value="ECO:0007669"/>
    <property type="project" value="InterPro"/>
</dbReference>
<dbReference type="InterPro" id="IPR001915">
    <property type="entry name" value="Peptidase_M48"/>
</dbReference>
<evidence type="ECO:0000256" key="4">
    <source>
        <dbReference type="ARBA" id="ARBA00022833"/>
    </source>
</evidence>
<evidence type="ECO:0000256" key="3">
    <source>
        <dbReference type="ARBA" id="ARBA00022801"/>
    </source>
</evidence>
<evidence type="ECO:0000313" key="9">
    <source>
        <dbReference type="EMBL" id="BBD09112.1"/>
    </source>
</evidence>
<keyword evidence="2" id="KW-0479">Metal-binding</keyword>
<feature type="domain" description="Peptidase M48" evidence="8">
    <location>
        <begin position="87"/>
        <end position="251"/>
    </location>
</feature>
<dbReference type="GO" id="GO:0051603">
    <property type="term" value="P:proteolysis involved in protein catabolic process"/>
    <property type="evidence" value="ECO:0007669"/>
    <property type="project" value="TreeGrafter"/>
</dbReference>
<keyword evidence="4 6" id="KW-0862">Zinc</keyword>
<dbReference type="KEGG" id="dfl:DFE_2386"/>
<evidence type="ECO:0000259" key="8">
    <source>
        <dbReference type="Pfam" id="PF01435"/>
    </source>
</evidence>
<evidence type="ECO:0000313" key="10">
    <source>
        <dbReference type="Proteomes" id="UP000269883"/>
    </source>
</evidence>
<dbReference type="CDD" id="cd07324">
    <property type="entry name" value="M48C_Oma1-like"/>
    <property type="match status" value="1"/>
</dbReference>
<keyword evidence="3 6" id="KW-0378">Hydrolase</keyword>
<dbReference type="Proteomes" id="UP000269883">
    <property type="component" value="Chromosome"/>
</dbReference>
<sequence length="273" mass="29347">MKYTPRLPETNVNVSPGSPIKDLLLMLAAASAIVVGIYVALGFAVDKIAPHISYETELAIGGFLGKHPILKNASPAPEAIQKLAETIRTRSTDIPFPVTISIREDPQVNAFAVPGGQIVLTTGILDAIESENELAFILGHELGHIAHRDHLRGMGRGLVLLTLSSLVLDAGDSIGGSLGNMVVLTELTFTRRQETLADEAGQDALMSVFGHITGAEQVFSHFAKRAETNYLTRFALSHPETQSRIQHLRNRAKVEGFPAGPLTPLNPEPQLSV</sequence>
<dbReference type="RefSeq" id="WP_126379814.1">
    <property type="nucleotide sequence ID" value="NZ_AP017378.1"/>
</dbReference>
<dbReference type="Gene3D" id="3.30.2010.10">
    <property type="entry name" value="Metalloproteases ('zincins'), catalytic domain"/>
    <property type="match status" value="1"/>
</dbReference>
<evidence type="ECO:0000256" key="6">
    <source>
        <dbReference type="RuleBase" id="RU003983"/>
    </source>
</evidence>
<dbReference type="OrthoDB" id="9810445at2"/>
<dbReference type="Pfam" id="PF01435">
    <property type="entry name" value="Peptidase_M48"/>
    <property type="match status" value="1"/>
</dbReference>
<evidence type="ECO:0000256" key="5">
    <source>
        <dbReference type="ARBA" id="ARBA00023049"/>
    </source>
</evidence>
<dbReference type="InterPro" id="IPR051156">
    <property type="entry name" value="Mito/Outer_Membr_Metalloprot"/>
</dbReference>
<keyword evidence="7" id="KW-1133">Transmembrane helix</keyword>
<evidence type="ECO:0000256" key="2">
    <source>
        <dbReference type="ARBA" id="ARBA00022723"/>
    </source>
</evidence>
<organism evidence="9 10">
    <name type="scientific">Desulfovibrio ferrophilus</name>
    <dbReference type="NCBI Taxonomy" id="241368"/>
    <lineage>
        <taxon>Bacteria</taxon>
        <taxon>Pseudomonadati</taxon>
        <taxon>Thermodesulfobacteriota</taxon>
        <taxon>Desulfovibrionia</taxon>
        <taxon>Desulfovibrionales</taxon>
        <taxon>Desulfovibrionaceae</taxon>
        <taxon>Desulfovibrio</taxon>
    </lineage>
</organism>
<keyword evidence="7" id="KW-0472">Membrane</keyword>
<keyword evidence="5 6" id="KW-0482">Metalloprotease</keyword>
<name>A0A2Z6B0T2_9BACT</name>
<comment type="similarity">
    <text evidence="6">Belongs to the peptidase M48 family.</text>
</comment>
<proteinExistence type="inferred from homology"/>
<comment type="cofactor">
    <cofactor evidence="6">
        <name>Zn(2+)</name>
        <dbReference type="ChEBI" id="CHEBI:29105"/>
    </cofactor>
    <text evidence="6">Binds 1 zinc ion per subunit.</text>
</comment>
<evidence type="ECO:0000256" key="1">
    <source>
        <dbReference type="ARBA" id="ARBA00022670"/>
    </source>
</evidence>
<accession>A0A2Z6B0T2</accession>
<protein>
    <submittedName>
        <fullName evidence="9">Peptidase M48 Ste24p</fullName>
    </submittedName>
</protein>
<keyword evidence="10" id="KW-1185">Reference proteome</keyword>
<feature type="transmembrane region" description="Helical" evidence="7">
    <location>
        <begin position="23"/>
        <end position="45"/>
    </location>
</feature>
<gene>
    <name evidence="9" type="ORF">DFE_2386</name>
</gene>
<keyword evidence="7" id="KW-0812">Transmembrane</keyword>
<keyword evidence="1 6" id="KW-0645">Protease</keyword>
<evidence type="ECO:0000256" key="7">
    <source>
        <dbReference type="SAM" id="Phobius"/>
    </source>
</evidence>
<dbReference type="EMBL" id="AP017378">
    <property type="protein sequence ID" value="BBD09112.1"/>
    <property type="molecule type" value="Genomic_DNA"/>
</dbReference>